<proteinExistence type="predicted"/>
<keyword evidence="2" id="KW-1133">Transmembrane helix</keyword>
<evidence type="ECO:0000256" key="2">
    <source>
        <dbReference type="SAM" id="Phobius"/>
    </source>
</evidence>
<evidence type="ECO:0000256" key="1">
    <source>
        <dbReference type="SAM" id="MobiDB-lite"/>
    </source>
</evidence>
<name>A0A368VST8_9ACTN</name>
<reference evidence="3 4" key="1">
    <citation type="submission" date="2018-07" db="EMBL/GenBank/DDBJ databases">
        <title>Genomic Encyclopedia of Type Strains, Phase III (KMG-III): the genomes of soil and plant-associated and newly described type strains.</title>
        <authorList>
            <person name="Whitman W."/>
        </authorList>
    </citation>
    <scope>NUCLEOTIDE SEQUENCE [LARGE SCALE GENOMIC DNA]</scope>
    <source>
        <strain evidence="3 4">CECT 8575</strain>
    </source>
</reference>
<dbReference type="EMBL" id="QPJC01000005">
    <property type="protein sequence ID" value="RCW44052.1"/>
    <property type="molecule type" value="Genomic_DNA"/>
</dbReference>
<comment type="caution">
    <text evidence="3">The sequence shown here is derived from an EMBL/GenBank/DDBJ whole genome shotgun (WGS) entry which is preliminary data.</text>
</comment>
<feature type="region of interest" description="Disordered" evidence="1">
    <location>
        <begin position="63"/>
        <end position="87"/>
    </location>
</feature>
<dbReference type="Proteomes" id="UP000253495">
    <property type="component" value="Unassembled WGS sequence"/>
</dbReference>
<feature type="transmembrane region" description="Helical" evidence="2">
    <location>
        <begin position="37"/>
        <end position="55"/>
    </location>
</feature>
<keyword evidence="4" id="KW-1185">Reference proteome</keyword>
<sequence length="474" mass="52476">MRSPGCAAPPARRPNILLVPGGRPTIGRVQAFRTWRGCFVVALLAVITMVVWVVGPISRQPGPVLPRERGAGHPERSAPGGRAAASSREYELTRLLQRRAEALRTRDETVFMASVDPKASTRFQRKQRMLFRNLREVPLAEWSYRLDATATVLPPDPGTLPVPPDELWAPRVVLSYALAGVDTVPTTRVMGYLFARRGDSWYLTSDTALQEQGRSTWRGPWDHGMVRVVPTDSGLVLGHDRNLELVHRAARMLDDSIAAVTEVWGTGWSRRIGVVVPGSRAELRALVSPAYAVDGIAAVAVADEVDTTTGRVEGPRVVLNTQTAEPLSDSALRVVLEHEITHIATRADTVEAAPMWMLEGFADYVGYRGSGIPPERIAPDLIHRLRAEGPPTTLPSDRDFRLSGSRLDLAYQQSWSVVRFLARELGERRLVELYHRIAGSRSPEEVEEALQDLAGMDLAELIESWGRYLLRTFD</sequence>
<protein>
    <submittedName>
        <fullName evidence="3">Basic secretory peptidase family protein</fullName>
    </submittedName>
</protein>
<organism evidence="3 4">
    <name type="scientific">Halopolyspora algeriensis</name>
    <dbReference type="NCBI Taxonomy" id="1500506"/>
    <lineage>
        <taxon>Bacteria</taxon>
        <taxon>Bacillati</taxon>
        <taxon>Actinomycetota</taxon>
        <taxon>Actinomycetes</taxon>
        <taxon>Actinomycetes incertae sedis</taxon>
        <taxon>Halopolyspora</taxon>
    </lineage>
</organism>
<keyword evidence="2" id="KW-0812">Transmembrane</keyword>
<feature type="compositionally biased region" description="Low complexity" evidence="1">
    <location>
        <begin position="77"/>
        <end position="87"/>
    </location>
</feature>
<gene>
    <name evidence="3" type="ORF">DFQ14_105197</name>
</gene>
<accession>A0A368VST8</accession>
<evidence type="ECO:0000313" key="3">
    <source>
        <dbReference type="EMBL" id="RCW44052.1"/>
    </source>
</evidence>
<feature type="compositionally biased region" description="Basic and acidic residues" evidence="1">
    <location>
        <begin position="66"/>
        <end position="76"/>
    </location>
</feature>
<evidence type="ECO:0000313" key="4">
    <source>
        <dbReference type="Proteomes" id="UP000253495"/>
    </source>
</evidence>
<keyword evidence="2" id="KW-0472">Membrane</keyword>
<dbReference type="AlphaFoldDB" id="A0A368VST8"/>